<sequence length="320" mass="36606">MKKAVSNIKLIRESKSFIDCLHAVLLAANLYKEPKYMLSGKSGMAFKFCVHRELLPLSVTSYGQWEAEHHEGMENVGILSNSFAGYTRHPTFPLYQEAAIFKIKQSIDKGIAVIFWEPEFCVIHGYDDEEQIFFYTNGLDEEEKVVLYDNFGLNITPFWYVHIVTGKADVSDREAIQMSLQTAIMEWETSHKTPPDTSIASGRLGIQYWINALECGKFDQRGAAYILSAAIQSKCEITSYMNEVQGMIPQVSSACKIYLKLSSLYEEFRRLKHDDTFELIRGLKEAMNMEEKAIKELKKVTSTFPNSYPWVPRWGTGPTR</sequence>
<accession>A0ABT9IU78</accession>
<evidence type="ECO:0000313" key="2">
    <source>
        <dbReference type="Proteomes" id="UP001231941"/>
    </source>
</evidence>
<comment type="caution">
    <text evidence="1">The sequence shown here is derived from an EMBL/GenBank/DDBJ whole genome shotgun (WGS) entry which is preliminary data.</text>
</comment>
<protein>
    <recommendedName>
        <fullName evidence="3">Butirosin biosynthesis protein H N-terminal domain-containing protein</fullName>
    </recommendedName>
</protein>
<reference evidence="1 2" key="1">
    <citation type="submission" date="2023-08" db="EMBL/GenBank/DDBJ databases">
        <authorList>
            <person name="Park J.-S."/>
        </authorList>
    </citation>
    <scope>NUCLEOTIDE SEQUENCE [LARGE SCALE GENOMIC DNA]</scope>
    <source>
        <strain evidence="1 2">2205SS18-9</strain>
    </source>
</reference>
<dbReference type="RefSeq" id="WP_305990165.1">
    <property type="nucleotide sequence ID" value="NZ_JAVAMP010000001.1"/>
</dbReference>
<gene>
    <name evidence="1" type="ORF">Q5Y73_01960</name>
</gene>
<proteinExistence type="predicted"/>
<dbReference type="Proteomes" id="UP001231941">
    <property type="component" value="Unassembled WGS sequence"/>
</dbReference>
<organism evidence="1 2">
    <name type="scientific">Chengkuizengella axinellae</name>
    <dbReference type="NCBI Taxonomy" id="3064388"/>
    <lineage>
        <taxon>Bacteria</taxon>
        <taxon>Bacillati</taxon>
        <taxon>Bacillota</taxon>
        <taxon>Bacilli</taxon>
        <taxon>Bacillales</taxon>
        <taxon>Paenibacillaceae</taxon>
        <taxon>Chengkuizengella</taxon>
    </lineage>
</organism>
<dbReference type="EMBL" id="JAVAMP010000001">
    <property type="protein sequence ID" value="MDP5272862.1"/>
    <property type="molecule type" value="Genomic_DNA"/>
</dbReference>
<name>A0ABT9IU78_9BACL</name>
<evidence type="ECO:0000313" key="1">
    <source>
        <dbReference type="EMBL" id="MDP5272862.1"/>
    </source>
</evidence>
<keyword evidence="2" id="KW-1185">Reference proteome</keyword>
<evidence type="ECO:0008006" key="3">
    <source>
        <dbReference type="Google" id="ProtNLM"/>
    </source>
</evidence>